<name>A0A9Q8SDB9_9PEZI</name>
<proteinExistence type="predicted"/>
<evidence type="ECO:0000313" key="2">
    <source>
        <dbReference type="EMBL" id="UQC74973.1"/>
    </source>
</evidence>
<evidence type="ECO:0000256" key="1">
    <source>
        <dbReference type="SAM" id="MobiDB-lite"/>
    </source>
</evidence>
<sequence length="210" mass="23188">MIWAYVGLEFVWREKAEAQQLIRLPVSRSFSGVSIVVDRSDPSEKPLTSSLPASNEPLICNGAIRRQAAEREDPVALCATVQGGAEKGDDVFALAREPRILFRFDFTRSDLSVMLTVDIETEHCLWEDGPMLVTPMNLTEISNEPGKFIESESRKMQAVQDPKQSITSMELPTEKTDELASPEAVPAAHSKHIAGLSRGISILMFTCVNV</sequence>
<dbReference type="RefSeq" id="XP_049136622.1">
    <property type="nucleotide sequence ID" value="XM_049280665.1"/>
</dbReference>
<gene>
    <name evidence="2" type="ORF">CLUP02_01626</name>
</gene>
<accession>A0A9Q8SDB9</accession>
<dbReference type="AlphaFoldDB" id="A0A9Q8SDB9"/>
<dbReference type="KEGG" id="clup:CLUP02_01626"/>
<evidence type="ECO:0000313" key="3">
    <source>
        <dbReference type="Proteomes" id="UP000830671"/>
    </source>
</evidence>
<feature type="region of interest" description="Disordered" evidence="1">
    <location>
        <begin position="156"/>
        <end position="184"/>
    </location>
</feature>
<organism evidence="2 3">
    <name type="scientific">Colletotrichum lupini</name>
    <dbReference type="NCBI Taxonomy" id="145971"/>
    <lineage>
        <taxon>Eukaryota</taxon>
        <taxon>Fungi</taxon>
        <taxon>Dikarya</taxon>
        <taxon>Ascomycota</taxon>
        <taxon>Pezizomycotina</taxon>
        <taxon>Sordariomycetes</taxon>
        <taxon>Hypocreomycetidae</taxon>
        <taxon>Glomerellales</taxon>
        <taxon>Glomerellaceae</taxon>
        <taxon>Colletotrichum</taxon>
        <taxon>Colletotrichum acutatum species complex</taxon>
    </lineage>
</organism>
<keyword evidence="3" id="KW-1185">Reference proteome</keyword>
<dbReference type="EMBL" id="CP019471">
    <property type="protein sequence ID" value="UQC74973.1"/>
    <property type="molecule type" value="Genomic_DNA"/>
</dbReference>
<protein>
    <submittedName>
        <fullName evidence="2">Uncharacterized protein</fullName>
    </submittedName>
</protein>
<dbReference type="Proteomes" id="UP000830671">
    <property type="component" value="Chromosome 1"/>
</dbReference>
<reference evidence="2" key="1">
    <citation type="journal article" date="2021" name="Mol. Plant Microbe Interact.">
        <title>Complete Genome Sequence of the Plant-Pathogenic Fungus Colletotrichum lupini.</title>
        <authorList>
            <person name="Baroncelli R."/>
            <person name="Pensec F."/>
            <person name="Da Lio D."/>
            <person name="Boufleur T."/>
            <person name="Vicente I."/>
            <person name="Sarrocco S."/>
            <person name="Picot A."/>
            <person name="Baraldi E."/>
            <person name="Sukno S."/>
            <person name="Thon M."/>
            <person name="Le Floch G."/>
        </authorList>
    </citation>
    <scope>NUCLEOTIDE SEQUENCE</scope>
    <source>
        <strain evidence="2">IMI 504893</strain>
    </source>
</reference>
<dbReference type="GeneID" id="73335675"/>